<keyword evidence="6 9" id="KW-0472">Membrane</keyword>
<comment type="similarity">
    <text evidence="8">Belongs to the two pore domain potassium channel (TC 1.A.1.8) family.</text>
</comment>
<dbReference type="OrthoDB" id="297496at2759"/>
<feature type="domain" description="Potassium channel" evidence="10">
    <location>
        <begin position="133"/>
        <end position="193"/>
    </location>
</feature>
<dbReference type="Proteomes" id="UP001165065">
    <property type="component" value="Unassembled WGS sequence"/>
</dbReference>
<evidence type="ECO:0000256" key="1">
    <source>
        <dbReference type="ARBA" id="ARBA00004141"/>
    </source>
</evidence>
<keyword evidence="5 8" id="KW-0406">Ion transport</keyword>
<gene>
    <name evidence="11" type="ORF">TrCOL_g9265</name>
</gene>
<feature type="domain" description="Potassium channel" evidence="10">
    <location>
        <begin position="267"/>
        <end position="349"/>
    </location>
</feature>
<protein>
    <recommendedName>
        <fullName evidence="10">Potassium channel domain-containing protein</fullName>
    </recommendedName>
</protein>
<feature type="transmembrane region" description="Helical" evidence="9">
    <location>
        <begin position="38"/>
        <end position="59"/>
    </location>
</feature>
<dbReference type="InterPro" id="IPR013099">
    <property type="entry name" value="K_chnl_dom"/>
</dbReference>
<dbReference type="Pfam" id="PF07885">
    <property type="entry name" value="Ion_trans_2"/>
    <property type="match status" value="2"/>
</dbReference>
<dbReference type="GO" id="GO:0005886">
    <property type="term" value="C:plasma membrane"/>
    <property type="evidence" value="ECO:0007669"/>
    <property type="project" value="TreeGrafter"/>
</dbReference>
<keyword evidence="2 8" id="KW-0813">Transport</keyword>
<evidence type="ECO:0000256" key="9">
    <source>
        <dbReference type="SAM" id="Phobius"/>
    </source>
</evidence>
<dbReference type="PRINTS" id="PR01333">
    <property type="entry name" value="2POREKCHANEL"/>
</dbReference>
<dbReference type="InterPro" id="IPR003280">
    <property type="entry name" value="2pore_dom_K_chnl"/>
</dbReference>
<evidence type="ECO:0000256" key="4">
    <source>
        <dbReference type="ARBA" id="ARBA00022989"/>
    </source>
</evidence>
<evidence type="ECO:0000313" key="12">
    <source>
        <dbReference type="Proteomes" id="UP001165065"/>
    </source>
</evidence>
<keyword evidence="4 9" id="KW-1133">Transmembrane helix</keyword>
<dbReference type="PANTHER" id="PTHR11003">
    <property type="entry name" value="POTASSIUM CHANNEL, SUBFAMILY K"/>
    <property type="match status" value="1"/>
</dbReference>
<dbReference type="EMBL" id="BRYA01000556">
    <property type="protein sequence ID" value="GMI22896.1"/>
    <property type="molecule type" value="Genomic_DNA"/>
</dbReference>
<keyword evidence="7 8" id="KW-0407">Ion channel</keyword>
<evidence type="ECO:0000256" key="8">
    <source>
        <dbReference type="RuleBase" id="RU003857"/>
    </source>
</evidence>
<feature type="transmembrane region" description="Helical" evidence="9">
    <location>
        <begin position="257"/>
        <end position="282"/>
    </location>
</feature>
<name>A0A9W7FVU5_9STRA</name>
<evidence type="ECO:0000256" key="5">
    <source>
        <dbReference type="ARBA" id="ARBA00023065"/>
    </source>
</evidence>
<dbReference type="GO" id="GO:0030322">
    <property type="term" value="P:stabilization of membrane potential"/>
    <property type="evidence" value="ECO:0007669"/>
    <property type="project" value="TreeGrafter"/>
</dbReference>
<keyword evidence="3 8" id="KW-0812">Transmembrane</keyword>
<dbReference type="GO" id="GO:0015271">
    <property type="term" value="F:outward rectifier potassium channel activity"/>
    <property type="evidence" value="ECO:0007669"/>
    <property type="project" value="TreeGrafter"/>
</dbReference>
<evidence type="ECO:0000313" key="11">
    <source>
        <dbReference type="EMBL" id="GMI22896.1"/>
    </source>
</evidence>
<comment type="caution">
    <text evidence="11">The sequence shown here is derived from an EMBL/GenBank/DDBJ whole genome shotgun (WGS) entry which is preliminary data.</text>
</comment>
<feature type="transmembrane region" description="Helical" evidence="9">
    <location>
        <begin position="288"/>
        <end position="307"/>
    </location>
</feature>
<evidence type="ECO:0000256" key="7">
    <source>
        <dbReference type="ARBA" id="ARBA00023303"/>
    </source>
</evidence>
<sequence length="411" mass="45258">MTRVRTATVLNPPSRLRTKRTNNYFVNIIVPWVRSKSLWSVSLEMLLFLIVSGSFLLYLESPTESIVEEGLRSVAKKCKVYQEATGGGNAIEEALRLLNVTVDEVEALETLGGKVDFCSTLLMFDRVESTSGWNWFNRWGYMSAVMFMATTVSTIGYGNLAPVTDAGRLLTMVASVMGIPLAGYFFFVVAEELRAWMLWWSHLTIKRWRALKSRWAASGAGAGASASPERGGGGGARVVRRASTASSVIAEVSDFRLLAITSALAFVFMLLASVFVCFSMGWWYEDSLWFIFVTTTTIGLGDIVPSWRDEMIIPNNSFFNYAMPLVATMFTVVGLSFTMAVVQSAGGVFEKEVVAKLDSQIGLGTLEEGDEEDSGDEWVGRRDVRGSSVFHFKNPMKRVEEEGGGEAGGRL</sequence>
<dbReference type="PANTHER" id="PTHR11003:SF334">
    <property type="entry name" value="FI03418P"/>
    <property type="match status" value="1"/>
</dbReference>
<evidence type="ECO:0000256" key="3">
    <source>
        <dbReference type="ARBA" id="ARBA00022692"/>
    </source>
</evidence>
<comment type="subcellular location">
    <subcellularLocation>
        <location evidence="1">Membrane</location>
        <topology evidence="1">Multi-pass membrane protein</topology>
    </subcellularLocation>
</comment>
<evidence type="ECO:0000256" key="2">
    <source>
        <dbReference type="ARBA" id="ARBA00022448"/>
    </source>
</evidence>
<reference evidence="12" key="1">
    <citation type="journal article" date="2023" name="Commun. Biol.">
        <title>Genome analysis of Parmales, the sister group of diatoms, reveals the evolutionary specialization of diatoms from phago-mixotrophs to photoautotrophs.</title>
        <authorList>
            <person name="Ban H."/>
            <person name="Sato S."/>
            <person name="Yoshikawa S."/>
            <person name="Yamada K."/>
            <person name="Nakamura Y."/>
            <person name="Ichinomiya M."/>
            <person name="Sato N."/>
            <person name="Blanc-Mathieu R."/>
            <person name="Endo H."/>
            <person name="Kuwata A."/>
            <person name="Ogata H."/>
        </authorList>
    </citation>
    <scope>NUCLEOTIDE SEQUENCE [LARGE SCALE GENOMIC DNA]</scope>
</reference>
<dbReference type="AlphaFoldDB" id="A0A9W7FVU5"/>
<evidence type="ECO:0000259" key="10">
    <source>
        <dbReference type="Pfam" id="PF07885"/>
    </source>
</evidence>
<dbReference type="SUPFAM" id="SSF81324">
    <property type="entry name" value="Voltage-gated potassium channels"/>
    <property type="match status" value="2"/>
</dbReference>
<dbReference type="Gene3D" id="1.10.287.70">
    <property type="match status" value="1"/>
</dbReference>
<evidence type="ECO:0000256" key="6">
    <source>
        <dbReference type="ARBA" id="ARBA00023136"/>
    </source>
</evidence>
<dbReference type="GO" id="GO:0022841">
    <property type="term" value="F:potassium ion leak channel activity"/>
    <property type="evidence" value="ECO:0007669"/>
    <property type="project" value="TreeGrafter"/>
</dbReference>
<feature type="transmembrane region" description="Helical" evidence="9">
    <location>
        <begin position="139"/>
        <end position="157"/>
    </location>
</feature>
<accession>A0A9W7FVU5</accession>
<organism evidence="11 12">
    <name type="scientific">Triparma columacea</name>
    <dbReference type="NCBI Taxonomy" id="722753"/>
    <lineage>
        <taxon>Eukaryota</taxon>
        <taxon>Sar</taxon>
        <taxon>Stramenopiles</taxon>
        <taxon>Ochrophyta</taxon>
        <taxon>Bolidophyceae</taxon>
        <taxon>Parmales</taxon>
        <taxon>Triparmaceae</taxon>
        <taxon>Triparma</taxon>
    </lineage>
</organism>
<feature type="transmembrane region" description="Helical" evidence="9">
    <location>
        <begin position="169"/>
        <end position="190"/>
    </location>
</feature>
<feature type="transmembrane region" description="Helical" evidence="9">
    <location>
        <begin position="319"/>
        <end position="342"/>
    </location>
</feature>
<proteinExistence type="inferred from homology"/>
<keyword evidence="12" id="KW-1185">Reference proteome</keyword>